<dbReference type="Proteomes" id="UP000217005">
    <property type="component" value="Unassembled WGS sequence"/>
</dbReference>
<accession>A0A261SVW8</accession>
<evidence type="ECO:0000313" key="2">
    <source>
        <dbReference type="Proteomes" id="UP000217005"/>
    </source>
</evidence>
<reference evidence="1 2" key="1">
    <citation type="submission" date="2017-05" db="EMBL/GenBank/DDBJ databases">
        <title>Complete and WGS of Bordetella genogroups.</title>
        <authorList>
            <person name="Spilker T."/>
            <person name="LiPuma J."/>
        </authorList>
    </citation>
    <scope>NUCLEOTIDE SEQUENCE [LARGE SCALE GENOMIC DNA]</scope>
    <source>
        <strain evidence="1 2">AU17610</strain>
    </source>
</reference>
<sequence length="75" mass="7987">MRFTLDRRSTLVLKRAAGTRILCLGGTVWLSEIRPAADCVLGTGQSKLLDNDRDVVLGGLPDAQVAILSPTEPAP</sequence>
<organism evidence="1 2">
    <name type="scientific">Bordetella genomosp. 1</name>
    <dbReference type="NCBI Taxonomy" id="1395607"/>
    <lineage>
        <taxon>Bacteria</taxon>
        <taxon>Pseudomonadati</taxon>
        <taxon>Pseudomonadota</taxon>
        <taxon>Betaproteobacteria</taxon>
        <taxon>Burkholderiales</taxon>
        <taxon>Alcaligenaceae</taxon>
        <taxon>Bordetella</taxon>
    </lineage>
</organism>
<protein>
    <recommendedName>
        <fullName evidence="3">DUF2917 domain-containing protein</fullName>
    </recommendedName>
</protein>
<dbReference type="OrthoDB" id="200037at2"/>
<name>A0A261SVW8_9BORD</name>
<dbReference type="AlphaFoldDB" id="A0A261SVW8"/>
<dbReference type="Pfam" id="PF11142">
    <property type="entry name" value="DUF2917"/>
    <property type="match status" value="1"/>
</dbReference>
<gene>
    <name evidence="1" type="ORF">CEG14_01690</name>
</gene>
<dbReference type="EMBL" id="NEVL01000001">
    <property type="protein sequence ID" value="OZI41132.1"/>
    <property type="molecule type" value="Genomic_DNA"/>
</dbReference>
<proteinExistence type="predicted"/>
<comment type="caution">
    <text evidence="1">The sequence shown here is derived from an EMBL/GenBank/DDBJ whole genome shotgun (WGS) entry which is preliminary data.</text>
</comment>
<dbReference type="InterPro" id="IPR021317">
    <property type="entry name" value="DUF2917"/>
</dbReference>
<evidence type="ECO:0000313" key="1">
    <source>
        <dbReference type="EMBL" id="OZI41132.1"/>
    </source>
</evidence>
<evidence type="ECO:0008006" key="3">
    <source>
        <dbReference type="Google" id="ProtNLM"/>
    </source>
</evidence>